<evidence type="ECO:0000313" key="5">
    <source>
        <dbReference type="Proteomes" id="UP001159427"/>
    </source>
</evidence>
<accession>A0ABN8T364</accession>
<dbReference type="PROSITE" id="PS51747">
    <property type="entry name" value="CYT_DCMP_DEAMINASES_2"/>
    <property type="match status" value="1"/>
</dbReference>
<keyword evidence="5" id="KW-1185">Reference proteome</keyword>
<dbReference type="PANTHER" id="PTHR11079">
    <property type="entry name" value="CYTOSINE DEAMINASE FAMILY MEMBER"/>
    <property type="match status" value="1"/>
</dbReference>
<keyword evidence="1" id="KW-0819">tRNA processing</keyword>
<protein>
    <recommendedName>
        <fullName evidence="3">CMP/dCMP-type deaminase domain-containing protein</fullName>
    </recommendedName>
</protein>
<dbReference type="InterPro" id="IPR016193">
    <property type="entry name" value="Cytidine_deaminase-like"/>
</dbReference>
<reference evidence="4 5" key="1">
    <citation type="submission" date="2022-05" db="EMBL/GenBank/DDBJ databases">
        <authorList>
            <consortium name="Genoscope - CEA"/>
            <person name="William W."/>
        </authorList>
    </citation>
    <scope>NUCLEOTIDE SEQUENCE [LARGE SCALE GENOMIC DNA]</scope>
</reference>
<comment type="similarity">
    <text evidence="2">Belongs to the cytidine and deoxycytidylate deaminase family. ADAT3 subfamily.</text>
</comment>
<sequence length="393" mass="44594">MALEPKKKKAKHEDSYLSVGEFNDKKKAAVPRAVLADEFTRQFKTVEVFAADIKDRTKTSELIRSLNDKFPLAGLEHLKRVRSIKHGKDAIIQIILCPKKKQCVDFTSSLKDILQQNRIDSELLGEPFVTNVAKHSPLTREQFSEASSCWPVNFHEDKYISRVLRGELFDDGELQLITKFMRLAIQIAATNMTSQKFPIGAVIVDPQTNHAIAMSYDLRYTGHPLQHSVMVCIDLVAHNQLSGAWQLDCEAVNGTWTMSERIPQLQEHLNFSHHNKHSLDSKPSETGERSLNVMEPSDLATNKDQICKSTPYLCTGYDLYVTREPCVMCAMALVHSRIRRVFYGCSDNVLGALGSRYKIHTQTGLNHHFEVFSGVLEEECRSIFEQSFAYDLC</sequence>
<feature type="domain" description="CMP/dCMP-type deaminase" evidence="3">
    <location>
        <begin position="175"/>
        <end position="372"/>
    </location>
</feature>
<evidence type="ECO:0000256" key="2">
    <source>
        <dbReference type="ARBA" id="ARBA00038160"/>
    </source>
</evidence>
<dbReference type="SUPFAM" id="SSF53927">
    <property type="entry name" value="Cytidine deaminase-like"/>
    <property type="match status" value="1"/>
</dbReference>
<dbReference type="Pfam" id="PF00383">
    <property type="entry name" value="dCMP_cyt_deam_1"/>
    <property type="match status" value="1"/>
</dbReference>
<evidence type="ECO:0000313" key="4">
    <source>
        <dbReference type="EMBL" id="CAH3198668.1"/>
    </source>
</evidence>
<dbReference type="InterPro" id="IPR002125">
    <property type="entry name" value="CMP_dCMP_dom"/>
</dbReference>
<dbReference type="Proteomes" id="UP001159427">
    <property type="component" value="Unassembled WGS sequence"/>
</dbReference>
<dbReference type="PANTHER" id="PTHR11079:SF156">
    <property type="entry name" value="INACTIVE TRNA-SPECIFIC ADENOSINE DEAMINASE-LIKE PROTEIN 3-RELATED"/>
    <property type="match status" value="1"/>
</dbReference>
<gene>
    <name evidence="4" type="ORF">PEVE_00036438</name>
</gene>
<organism evidence="4 5">
    <name type="scientific">Porites evermanni</name>
    <dbReference type="NCBI Taxonomy" id="104178"/>
    <lineage>
        <taxon>Eukaryota</taxon>
        <taxon>Metazoa</taxon>
        <taxon>Cnidaria</taxon>
        <taxon>Anthozoa</taxon>
        <taxon>Hexacorallia</taxon>
        <taxon>Scleractinia</taxon>
        <taxon>Fungiina</taxon>
        <taxon>Poritidae</taxon>
        <taxon>Porites</taxon>
    </lineage>
</organism>
<dbReference type="Gene3D" id="3.40.140.10">
    <property type="entry name" value="Cytidine Deaminase, domain 2"/>
    <property type="match status" value="1"/>
</dbReference>
<dbReference type="InterPro" id="IPR058535">
    <property type="entry name" value="MafB19-deam"/>
</dbReference>
<dbReference type="CDD" id="cd01285">
    <property type="entry name" value="nucleoside_deaminase"/>
    <property type="match status" value="1"/>
</dbReference>
<proteinExistence type="inferred from homology"/>
<dbReference type="Pfam" id="PF14437">
    <property type="entry name" value="MafB19-deam"/>
    <property type="match status" value="1"/>
</dbReference>
<evidence type="ECO:0000256" key="1">
    <source>
        <dbReference type="ARBA" id="ARBA00022694"/>
    </source>
</evidence>
<evidence type="ECO:0000259" key="3">
    <source>
        <dbReference type="PROSITE" id="PS51747"/>
    </source>
</evidence>
<comment type="caution">
    <text evidence="4">The sequence shown here is derived from an EMBL/GenBank/DDBJ whole genome shotgun (WGS) entry which is preliminary data.</text>
</comment>
<dbReference type="EMBL" id="CALNXI010005811">
    <property type="protein sequence ID" value="CAH3198668.1"/>
    <property type="molecule type" value="Genomic_DNA"/>
</dbReference>
<name>A0ABN8T364_9CNID</name>